<reference evidence="2 3" key="1">
    <citation type="submission" date="2023-01" db="EMBL/GenBank/DDBJ databases">
        <title>Analysis of 21 Apiospora genomes using comparative genomics revels a genus with tremendous synthesis potential of carbohydrate active enzymes and secondary metabolites.</title>
        <authorList>
            <person name="Sorensen T."/>
        </authorList>
    </citation>
    <scope>NUCLEOTIDE SEQUENCE [LARGE SCALE GENOMIC DNA]</scope>
    <source>
        <strain evidence="2 3">CBS 117206</strain>
    </source>
</reference>
<dbReference type="AlphaFoldDB" id="A0AAW0R640"/>
<dbReference type="EMBL" id="JAQQWP010000002">
    <property type="protein sequence ID" value="KAK8129261.1"/>
    <property type="molecule type" value="Genomic_DNA"/>
</dbReference>
<accession>A0AAW0R640</accession>
<evidence type="ECO:0000313" key="3">
    <source>
        <dbReference type="Proteomes" id="UP001392437"/>
    </source>
</evidence>
<proteinExistence type="predicted"/>
<organism evidence="2 3">
    <name type="scientific">Apiospora kogelbergensis</name>
    <dbReference type="NCBI Taxonomy" id="1337665"/>
    <lineage>
        <taxon>Eukaryota</taxon>
        <taxon>Fungi</taxon>
        <taxon>Dikarya</taxon>
        <taxon>Ascomycota</taxon>
        <taxon>Pezizomycotina</taxon>
        <taxon>Sordariomycetes</taxon>
        <taxon>Xylariomycetidae</taxon>
        <taxon>Amphisphaeriales</taxon>
        <taxon>Apiosporaceae</taxon>
        <taxon>Apiospora</taxon>
    </lineage>
</organism>
<gene>
    <name evidence="2" type="ORF">PG999_001641</name>
</gene>
<feature type="compositionally biased region" description="Acidic residues" evidence="1">
    <location>
        <begin position="157"/>
        <end position="174"/>
    </location>
</feature>
<protein>
    <submittedName>
        <fullName evidence="2">Uncharacterized protein</fullName>
    </submittedName>
</protein>
<dbReference type="Proteomes" id="UP001392437">
    <property type="component" value="Unassembled WGS sequence"/>
</dbReference>
<comment type="caution">
    <text evidence="2">The sequence shown here is derived from an EMBL/GenBank/DDBJ whole genome shotgun (WGS) entry which is preliminary data.</text>
</comment>
<evidence type="ECO:0000256" key="1">
    <source>
        <dbReference type="SAM" id="MobiDB-lite"/>
    </source>
</evidence>
<evidence type="ECO:0000313" key="2">
    <source>
        <dbReference type="EMBL" id="KAK8129261.1"/>
    </source>
</evidence>
<feature type="region of interest" description="Disordered" evidence="1">
    <location>
        <begin position="153"/>
        <end position="174"/>
    </location>
</feature>
<keyword evidence="3" id="KW-1185">Reference proteome</keyword>
<name>A0AAW0R640_9PEZI</name>
<sequence>MSVDLTLPASSSPAIDPYKDQPEELLPFALFVHVPLAGGDEELASIEAACNSQTEGVDAVQRAVPRHDFTGQPLRAALSEHLDKLLPTGRFSPFYFAAVVDADWKEKGLIIVTMNDWSDEENWHIDQLRVPVDDVGLALVNLQIANTDWEELKEQYEEGDDEEDDKGEDDDDDN</sequence>